<name>A0AA38LAJ2_TAXCH</name>
<gene>
    <name evidence="1" type="ORF">KI387_019698</name>
</gene>
<keyword evidence="2" id="KW-1185">Reference proteome</keyword>
<dbReference type="AlphaFoldDB" id="A0AA38LAJ2"/>
<dbReference type="Proteomes" id="UP000824469">
    <property type="component" value="Unassembled WGS sequence"/>
</dbReference>
<comment type="caution">
    <text evidence="1">The sequence shown here is derived from an EMBL/GenBank/DDBJ whole genome shotgun (WGS) entry which is preliminary data.</text>
</comment>
<organism evidence="1 2">
    <name type="scientific">Taxus chinensis</name>
    <name type="common">Chinese yew</name>
    <name type="synonym">Taxus wallichiana var. chinensis</name>
    <dbReference type="NCBI Taxonomy" id="29808"/>
    <lineage>
        <taxon>Eukaryota</taxon>
        <taxon>Viridiplantae</taxon>
        <taxon>Streptophyta</taxon>
        <taxon>Embryophyta</taxon>
        <taxon>Tracheophyta</taxon>
        <taxon>Spermatophyta</taxon>
        <taxon>Pinopsida</taxon>
        <taxon>Pinidae</taxon>
        <taxon>Conifers II</taxon>
        <taxon>Cupressales</taxon>
        <taxon>Taxaceae</taxon>
        <taxon>Taxus</taxon>
    </lineage>
</organism>
<evidence type="ECO:0000313" key="2">
    <source>
        <dbReference type="Proteomes" id="UP000824469"/>
    </source>
</evidence>
<proteinExistence type="predicted"/>
<sequence>CLDQPSLLRQLTSINTVTTDTQDEWYQHIFDYLSYLVLPPDLTSNVEDLLSNVQTAMLFWAKSFTNVVLR</sequence>
<reference evidence="1 2" key="1">
    <citation type="journal article" date="2021" name="Nat. Plants">
        <title>The Taxus genome provides insights into paclitaxel biosynthesis.</title>
        <authorList>
            <person name="Xiong X."/>
            <person name="Gou J."/>
            <person name="Liao Q."/>
            <person name="Li Y."/>
            <person name="Zhou Q."/>
            <person name="Bi G."/>
            <person name="Li C."/>
            <person name="Du R."/>
            <person name="Wang X."/>
            <person name="Sun T."/>
            <person name="Guo L."/>
            <person name="Liang H."/>
            <person name="Lu P."/>
            <person name="Wu Y."/>
            <person name="Zhang Z."/>
            <person name="Ro D.K."/>
            <person name="Shang Y."/>
            <person name="Huang S."/>
            <person name="Yan J."/>
        </authorList>
    </citation>
    <scope>NUCLEOTIDE SEQUENCE [LARGE SCALE GENOMIC DNA]</scope>
    <source>
        <strain evidence="1">Ta-2019</strain>
    </source>
</reference>
<accession>A0AA38LAJ2</accession>
<protein>
    <submittedName>
        <fullName evidence="1">Uncharacterized protein</fullName>
    </submittedName>
</protein>
<evidence type="ECO:0000313" key="1">
    <source>
        <dbReference type="EMBL" id="KAH9317929.1"/>
    </source>
</evidence>
<feature type="non-terminal residue" evidence="1">
    <location>
        <position position="1"/>
    </location>
</feature>
<feature type="non-terminal residue" evidence="1">
    <location>
        <position position="70"/>
    </location>
</feature>
<dbReference type="EMBL" id="JAHRHJ020000004">
    <property type="protein sequence ID" value="KAH9317929.1"/>
    <property type="molecule type" value="Genomic_DNA"/>
</dbReference>